<dbReference type="AlphaFoldDB" id="A0A9X9LK92"/>
<reference evidence="1 2" key="1">
    <citation type="submission" date="2018-10" db="EMBL/GenBank/DDBJ databases">
        <authorList>
            <person name="Ekblom R."/>
            <person name="Jareborg N."/>
        </authorList>
    </citation>
    <scope>NUCLEOTIDE SEQUENCE [LARGE SCALE GENOMIC DNA]</scope>
    <source>
        <tissue evidence="1">Muscle</tissue>
    </source>
</reference>
<feature type="non-terminal residue" evidence="1">
    <location>
        <position position="78"/>
    </location>
</feature>
<keyword evidence="2" id="KW-1185">Reference proteome</keyword>
<gene>
    <name evidence="1" type="ORF">BN2614_LOCUS1</name>
</gene>
<evidence type="ECO:0000313" key="1">
    <source>
        <dbReference type="EMBL" id="VCW70064.1"/>
    </source>
</evidence>
<accession>A0A9X9LK92</accession>
<dbReference type="Proteomes" id="UP000269945">
    <property type="component" value="Unassembled WGS sequence"/>
</dbReference>
<feature type="non-terminal residue" evidence="1">
    <location>
        <position position="1"/>
    </location>
</feature>
<organism evidence="1 2">
    <name type="scientific">Gulo gulo</name>
    <name type="common">Wolverine</name>
    <name type="synonym">Gluton</name>
    <dbReference type="NCBI Taxonomy" id="48420"/>
    <lineage>
        <taxon>Eukaryota</taxon>
        <taxon>Metazoa</taxon>
        <taxon>Chordata</taxon>
        <taxon>Craniata</taxon>
        <taxon>Vertebrata</taxon>
        <taxon>Euteleostomi</taxon>
        <taxon>Mammalia</taxon>
        <taxon>Eutheria</taxon>
        <taxon>Laurasiatheria</taxon>
        <taxon>Carnivora</taxon>
        <taxon>Caniformia</taxon>
        <taxon>Musteloidea</taxon>
        <taxon>Mustelidae</taxon>
        <taxon>Guloninae</taxon>
        <taxon>Gulo</taxon>
    </lineage>
</organism>
<dbReference type="EMBL" id="CYRY02005664">
    <property type="protein sequence ID" value="VCW70064.1"/>
    <property type="molecule type" value="Genomic_DNA"/>
</dbReference>
<comment type="caution">
    <text evidence="1">The sequence shown here is derived from an EMBL/GenBank/DDBJ whole genome shotgun (WGS) entry which is preliminary data.</text>
</comment>
<protein>
    <submittedName>
        <fullName evidence="1">Uncharacterized protein</fullName>
    </submittedName>
</protein>
<evidence type="ECO:0000313" key="2">
    <source>
        <dbReference type="Proteomes" id="UP000269945"/>
    </source>
</evidence>
<sequence length="78" mass="8948">DLKPRELYECQLTKFIKPWKPEASICLQSICRMSSKYTRSLNYGVHIPCSRTMTLGHLAVGERMTQKTTTSLSDRQPS</sequence>
<name>A0A9X9LK92_GULGU</name>
<proteinExistence type="predicted"/>